<sequence length="135" mass="14724">MSEWVAAEVLSEVEAAWNAAARDWNVQAFGALYAPDALFFGGRKGQSVGEAGILAYFASYLGVIESATLALTDQQFIRLGSDCFLAQGYGEFTFFLAGNKTSKARLRTTLVIASIDGAWRIRQHHFSNEPESPPI</sequence>
<dbReference type="AlphaFoldDB" id="A0AA37IEU7"/>
<gene>
    <name evidence="2" type="ORF">CBA19CS42_10710</name>
</gene>
<feature type="domain" description="SnoaL-like" evidence="1">
    <location>
        <begin position="14"/>
        <end position="127"/>
    </location>
</feature>
<dbReference type="Proteomes" id="UP001055111">
    <property type="component" value="Unassembled WGS sequence"/>
</dbReference>
<dbReference type="Gene3D" id="3.10.450.50">
    <property type="match status" value="1"/>
</dbReference>
<dbReference type="InterPro" id="IPR037401">
    <property type="entry name" value="SnoaL-like"/>
</dbReference>
<dbReference type="EMBL" id="BPUS01000003">
    <property type="protein sequence ID" value="GJH24980.1"/>
    <property type="molecule type" value="Genomic_DNA"/>
</dbReference>
<organism evidence="2 3">
    <name type="scientific">Caballeronia novacaledonica</name>
    <dbReference type="NCBI Taxonomy" id="1544861"/>
    <lineage>
        <taxon>Bacteria</taxon>
        <taxon>Pseudomonadati</taxon>
        <taxon>Pseudomonadota</taxon>
        <taxon>Betaproteobacteria</taxon>
        <taxon>Burkholderiales</taxon>
        <taxon>Burkholderiaceae</taxon>
        <taxon>Caballeronia</taxon>
    </lineage>
</organism>
<protein>
    <submittedName>
        <fullName evidence="2">SgcJ/EcaC family oxidoreductase</fullName>
    </submittedName>
</protein>
<accession>A0AA37IEU7</accession>
<evidence type="ECO:0000313" key="2">
    <source>
        <dbReference type="EMBL" id="GJH24980.1"/>
    </source>
</evidence>
<dbReference type="RefSeq" id="WP_238211510.1">
    <property type="nucleotide sequence ID" value="NZ_BPUS01000003.1"/>
</dbReference>
<dbReference type="NCBIfam" id="TIGR02246">
    <property type="entry name" value="SgcJ/EcaC family oxidoreductase"/>
    <property type="match status" value="1"/>
</dbReference>
<proteinExistence type="predicted"/>
<dbReference type="SUPFAM" id="SSF54427">
    <property type="entry name" value="NTF2-like"/>
    <property type="match status" value="1"/>
</dbReference>
<dbReference type="InterPro" id="IPR032710">
    <property type="entry name" value="NTF2-like_dom_sf"/>
</dbReference>
<evidence type="ECO:0000313" key="3">
    <source>
        <dbReference type="Proteomes" id="UP001055111"/>
    </source>
</evidence>
<dbReference type="InterPro" id="IPR011944">
    <property type="entry name" value="Steroid_delta5-4_isomerase"/>
</dbReference>
<evidence type="ECO:0000259" key="1">
    <source>
        <dbReference type="Pfam" id="PF13474"/>
    </source>
</evidence>
<comment type="caution">
    <text evidence="2">The sequence shown here is derived from an EMBL/GenBank/DDBJ whole genome shotgun (WGS) entry which is preliminary data.</text>
</comment>
<reference evidence="2" key="1">
    <citation type="submission" date="2022-09" db="EMBL/GenBank/DDBJ databases">
        <title>Isolation and characterization of 3-chlorobenzoate degrading bacteria from soils in Shizuoka.</title>
        <authorList>
            <person name="Ifat A."/>
            <person name="Ogawa N."/>
            <person name="Kimbara K."/>
            <person name="Moriuchi R."/>
            <person name="Dohra H."/>
            <person name="Shintani M."/>
        </authorList>
    </citation>
    <scope>NUCLEOTIDE SEQUENCE</scope>
    <source>
        <strain evidence="2">19CS4-2</strain>
    </source>
</reference>
<name>A0AA37IEU7_9BURK</name>
<dbReference type="Pfam" id="PF13474">
    <property type="entry name" value="SnoaL_3"/>
    <property type="match status" value="1"/>
</dbReference>